<evidence type="ECO:0000313" key="2">
    <source>
        <dbReference type="Proteomes" id="UP000830401"/>
    </source>
</evidence>
<evidence type="ECO:0000313" key="1">
    <source>
        <dbReference type="EMBL" id="UOQ65118.1"/>
    </source>
</evidence>
<reference evidence="1" key="1">
    <citation type="submission" date="2022-04" db="EMBL/GenBank/DDBJ databases">
        <title>Hymenobacter sp. isolated from the air.</title>
        <authorList>
            <person name="Won M."/>
            <person name="Lee C.-M."/>
            <person name="Woen H.-Y."/>
            <person name="Kwon S.-W."/>
        </authorList>
    </citation>
    <scope>NUCLEOTIDE SEQUENCE</scope>
    <source>
        <strain evidence="1">5420S-77</strain>
    </source>
</reference>
<name>A0ABY4G2S3_9BACT</name>
<organism evidence="1 2">
    <name type="scientific">Hymenobacter volaticus</name>
    <dbReference type="NCBI Taxonomy" id="2932254"/>
    <lineage>
        <taxon>Bacteria</taxon>
        <taxon>Pseudomonadati</taxon>
        <taxon>Bacteroidota</taxon>
        <taxon>Cytophagia</taxon>
        <taxon>Cytophagales</taxon>
        <taxon>Hymenobacteraceae</taxon>
        <taxon>Hymenobacter</taxon>
    </lineage>
</organism>
<gene>
    <name evidence="1" type="ORF">MUN86_16350</name>
</gene>
<dbReference type="EMBL" id="CP095061">
    <property type="protein sequence ID" value="UOQ65118.1"/>
    <property type="molecule type" value="Genomic_DNA"/>
</dbReference>
<dbReference type="RefSeq" id="WP_245119127.1">
    <property type="nucleotide sequence ID" value="NZ_CP095061.1"/>
</dbReference>
<sequence>MQVDLTADLVTGAKTGTVPLSVTSFTYFYDTSTTPTNIPYARASLDDRDLETIKATKYDPSFGPTTL</sequence>
<proteinExistence type="predicted"/>
<protein>
    <submittedName>
        <fullName evidence="1">Uncharacterized protein</fullName>
    </submittedName>
</protein>
<keyword evidence="2" id="KW-1185">Reference proteome</keyword>
<dbReference type="Proteomes" id="UP000830401">
    <property type="component" value="Chromosome"/>
</dbReference>
<accession>A0ABY4G2S3</accession>